<dbReference type="CDD" id="cd01651">
    <property type="entry name" value="RT_G2_intron"/>
    <property type="match status" value="1"/>
</dbReference>
<sequence length="604" mass="70397">MQKAEKVLDIISDRGKRKLPLYRIYRLLYNKELFLIAYRNLYANKGAMTKGMTNETVDGMSISKIDRIIDQLKRETYRFAPVRREYIKKKGSKKQRPLGLPTWSDKLVQEVIRLIMEAYFEPQFSNTSHGFRSNRGCHTALGAIRAKDGWKSVKWFVEGDIRDCFGSIDHDILLGTLAEKIKDNRLLRLMRQFLACGYLEDWKYNATLSGCPQGSILSPLLSNVYMDRFDQFMEKQILPAYNHGGKRAENKTYRALRNQMRKYMRHQDWETVKQLNKQSQSIPSKDTNDPAFRRLYYIRYADDWLLGFSGPKQEAIKVKEEIKAFLTAELKLALSEEKTLITHAKTEKARFLGYDIHVLHEDTKHDQRGQRSINGSIGFRMPDEKMKDKAREYKKGGKPTHRKERTIHSDFDIIAQYQSEFRGFAQYYLLAYNAHQLHNLKQTMEWSLARTLANKFKTTPNKIFKKYKSTRETDGQSYKVLQTEVKREGKKPLVAYFGGFKLGYKKNADIVDAMSTGKVFSIKSQLIDRLLNETCELCEAKGNIEMHHVKKLKDLENNGRKDKPEWMKRMIAMRRKTLAVCHQCHASIHSGKYDGKKVAKVDVG</sequence>
<evidence type="ECO:0000313" key="3">
    <source>
        <dbReference type="Proteomes" id="UP001519287"/>
    </source>
</evidence>
<dbReference type="PANTHER" id="PTHR34047">
    <property type="entry name" value="NUCLEAR INTRON MATURASE 1, MITOCHONDRIAL-RELATED"/>
    <property type="match status" value="1"/>
</dbReference>
<proteinExistence type="predicted"/>
<dbReference type="InterPro" id="IPR000477">
    <property type="entry name" value="RT_dom"/>
</dbReference>
<protein>
    <submittedName>
        <fullName evidence="2">Group II intron reverse transcriptase/maturase</fullName>
    </submittedName>
</protein>
<evidence type="ECO:0000313" key="2">
    <source>
        <dbReference type="EMBL" id="MBP1997107.1"/>
    </source>
</evidence>
<keyword evidence="3" id="KW-1185">Reference proteome</keyword>
<reference evidence="2 3" key="1">
    <citation type="submission" date="2021-03" db="EMBL/GenBank/DDBJ databases">
        <title>Genomic Encyclopedia of Type Strains, Phase IV (KMG-IV): sequencing the most valuable type-strain genomes for metagenomic binning, comparative biology and taxonomic classification.</title>
        <authorList>
            <person name="Goeker M."/>
        </authorList>
    </citation>
    <scope>NUCLEOTIDE SEQUENCE [LARGE SCALE GENOMIC DNA]</scope>
    <source>
        <strain evidence="2 3">DSM 26048</strain>
    </source>
</reference>
<dbReference type="PANTHER" id="PTHR34047:SF8">
    <property type="entry name" value="PROTEIN YKFC"/>
    <property type="match status" value="1"/>
</dbReference>
<dbReference type="InterPro" id="IPR051083">
    <property type="entry name" value="GrpII_Intron_Splice-Mob/Def"/>
</dbReference>
<dbReference type="SUPFAM" id="SSF56672">
    <property type="entry name" value="DNA/RNA polymerases"/>
    <property type="match status" value="1"/>
</dbReference>
<keyword evidence="2" id="KW-0548">Nucleotidyltransferase</keyword>
<dbReference type="InterPro" id="IPR024937">
    <property type="entry name" value="Domain_X"/>
</dbReference>
<dbReference type="RefSeq" id="WP_209980120.1">
    <property type="nucleotide sequence ID" value="NZ_JAGGLB010000075.1"/>
</dbReference>
<accession>A0ABS4JB84</accession>
<organism evidence="2 3">
    <name type="scientific">Paenibacillus eucommiae</name>
    <dbReference type="NCBI Taxonomy" id="1355755"/>
    <lineage>
        <taxon>Bacteria</taxon>
        <taxon>Bacillati</taxon>
        <taxon>Bacillota</taxon>
        <taxon>Bacilli</taxon>
        <taxon>Bacillales</taxon>
        <taxon>Paenibacillaceae</taxon>
        <taxon>Paenibacillus</taxon>
    </lineage>
</organism>
<keyword evidence="2" id="KW-0695">RNA-directed DNA polymerase</keyword>
<gene>
    <name evidence="2" type="ORF">J2Z66_008786</name>
</gene>
<dbReference type="InterPro" id="IPR049030">
    <property type="entry name" value="AI2M-like_HNH"/>
</dbReference>
<feature type="domain" description="Reverse transcriptase" evidence="1">
    <location>
        <begin position="68"/>
        <end position="356"/>
    </location>
</feature>
<dbReference type="Pfam" id="PF21368">
    <property type="entry name" value="AI2M-like_HNH"/>
    <property type="match status" value="1"/>
</dbReference>
<dbReference type="Proteomes" id="UP001519287">
    <property type="component" value="Unassembled WGS sequence"/>
</dbReference>
<evidence type="ECO:0000259" key="1">
    <source>
        <dbReference type="PROSITE" id="PS50878"/>
    </source>
</evidence>
<dbReference type="Pfam" id="PF00078">
    <property type="entry name" value="RVT_1"/>
    <property type="match status" value="1"/>
</dbReference>
<dbReference type="EMBL" id="JAGGLB010000075">
    <property type="protein sequence ID" value="MBP1997107.1"/>
    <property type="molecule type" value="Genomic_DNA"/>
</dbReference>
<name>A0ABS4JB84_9BACL</name>
<keyword evidence="2" id="KW-0808">Transferase</keyword>
<dbReference type="InterPro" id="IPR043502">
    <property type="entry name" value="DNA/RNA_pol_sf"/>
</dbReference>
<dbReference type="Pfam" id="PF01348">
    <property type="entry name" value="Intron_maturas2"/>
    <property type="match status" value="1"/>
</dbReference>
<comment type="caution">
    <text evidence="2">The sequence shown here is derived from an EMBL/GenBank/DDBJ whole genome shotgun (WGS) entry which is preliminary data.</text>
</comment>
<dbReference type="PROSITE" id="PS50878">
    <property type="entry name" value="RT_POL"/>
    <property type="match status" value="1"/>
</dbReference>
<dbReference type="GO" id="GO:0003964">
    <property type="term" value="F:RNA-directed DNA polymerase activity"/>
    <property type="evidence" value="ECO:0007669"/>
    <property type="project" value="UniProtKB-KW"/>
</dbReference>